<accession>A0A6J5KLK8</accession>
<evidence type="ECO:0000313" key="2">
    <source>
        <dbReference type="EMBL" id="CAB4123830.1"/>
    </source>
</evidence>
<reference evidence="1" key="1">
    <citation type="submission" date="2020-04" db="EMBL/GenBank/DDBJ databases">
        <authorList>
            <person name="Chiriac C."/>
            <person name="Salcher M."/>
            <person name="Ghai R."/>
            <person name="Kavagutti S V."/>
        </authorList>
    </citation>
    <scope>NUCLEOTIDE SEQUENCE</scope>
</reference>
<protein>
    <submittedName>
        <fullName evidence="1">Bacteriophage VT1-Sakai, H0018</fullName>
    </submittedName>
</protein>
<dbReference type="InterPro" id="IPR011231">
    <property type="entry name" value="Phage_VT1-Sakai_H0018"/>
</dbReference>
<dbReference type="Pfam" id="PF09956">
    <property type="entry name" value="Phage_cement_2"/>
    <property type="match status" value="1"/>
</dbReference>
<organism evidence="1">
    <name type="scientific">uncultured Caudovirales phage</name>
    <dbReference type="NCBI Taxonomy" id="2100421"/>
    <lineage>
        <taxon>Viruses</taxon>
        <taxon>Duplodnaviria</taxon>
        <taxon>Heunggongvirae</taxon>
        <taxon>Uroviricota</taxon>
        <taxon>Caudoviricetes</taxon>
        <taxon>Peduoviridae</taxon>
        <taxon>Maltschvirus</taxon>
        <taxon>Maltschvirus maltsch</taxon>
    </lineage>
</organism>
<sequence>MATDNIGMNLSLVAAADLSAKQFLVVKADSAGKAALAGASDTNQIGIVQNKPTAGQTATIRFAGVSKAAAGGTIAAGGAVTSDSAGKVIAATTGKQIIGTALTGGVSGDVITVLLINRGASA</sequence>
<dbReference type="EMBL" id="LR796160">
    <property type="protein sequence ID" value="CAB4122315.1"/>
    <property type="molecule type" value="Genomic_DNA"/>
</dbReference>
<dbReference type="EMBL" id="LR796173">
    <property type="protein sequence ID" value="CAB4123830.1"/>
    <property type="molecule type" value="Genomic_DNA"/>
</dbReference>
<evidence type="ECO:0000313" key="1">
    <source>
        <dbReference type="EMBL" id="CAB4122315.1"/>
    </source>
</evidence>
<gene>
    <name evidence="1" type="ORF">UFOVP32_5</name>
    <name evidence="2" type="ORF">UFOVP50_71</name>
</gene>
<proteinExistence type="predicted"/>
<name>A0A6J5KLK8_9CAUD</name>